<evidence type="ECO:0000313" key="1">
    <source>
        <dbReference type="Ensembl" id="ENSLCAP00010007203.1"/>
    </source>
</evidence>
<proteinExistence type="predicted"/>
<dbReference type="PANTHER" id="PTHR31635:SF196">
    <property type="entry name" value="REVERSE TRANSCRIPTASE DOMAIN-CONTAINING PROTEIN-RELATED"/>
    <property type="match status" value="1"/>
</dbReference>
<reference evidence="2" key="1">
    <citation type="submission" date="2015-09" db="EMBL/GenBank/DDBJ databases">
        <authorList>
            <person name="Sai Rama Sridatta P."/>
        </authorList>
    </citation>
    <scope>NUCLEOTIDE SEQUENCE [LARGE SCALE GENOMIC DNA]</scope>
</reference>
<dbReference type="Ensembl" id="ENSLCAT00010007386.1">
    <property type="protein sequence ID" value="ENSLCAP00010007203.1"/>
    <property type="gene ID" value="ENSLCAG00010003534.1"/>
</dbReference>
<evidence type="ECO:0008006" key="3">
    <source>
        <dbReference type="Google" id="ProtNLM"/>
    </source>
</evidence>
<dbReference type="GeneTree" id="ENSGT00980000201890"/>
<reference evidence="1" key="3">
    <citation type="submission" date="2025-09" db="UniProtKB">
        <authorList>
            <consortium name="Ensembl"/>
        </authorList>
    </citation>
    <scope>IDENTIFICATION</scope>
</reference>
<dbReference type="PANTHER" id="PTHR31635">
    <property type="entry name" value="REVERSE TRANSCRIPTASE DOMAIN-CONTAINING PROTEIN-RELATED"/>
    <property type="match status" value="1"/>
</dbReference>
<evidence type="ECO:0000313" key="2">
    <source>
        <dbReference type="Proteomes" id="UP000314980"/>
    </source>
</evidence>
<dbReference type="AlphaFoldDB" id="A0A4W6C0Q4"/>
<reference evidence="1" key="2">
    <citation type="submission" date="2025-08" db="UniProtKB">
        <authorList>
            <consortium name="Ensembl"/>
        </authorList>
    </citation>
    <scope>IDENTIFICATION</scope>
</reference>
<name>A0A4W6C0Q4_LATCA</name>
<keyword evidence="2" id="KW-1185">Reference proteome</keyword>
<sequence>MEKMNDFFQCIQLPNVSEEDRYKFDTDITSEEVEGVICSLASGKACGPDGLPPEIYKSFKDILSPLLTRMPISVQNTDCKILDKLLASRVNNIIPKIVGHDQTGFVQNRQSYSNIRRLMGIIQCVKIKEKML</sequence>
<accession>A0A4W6C0Q4</accession>
<dbReference type="Proteomes" id="UP000314980">
    <property type="component" value="Unassembled WGS sequence"/>
</dbReference>
<organism evidence="1 2">
    <name type="scientific">Lates calcarifer</name>
    <name type="common">Barramundi</name>
    <name type="synonym">Holocentrus calcarifer</name>
    <dbReference type="NCBI Taxonomy" id="8187"/>
    <lineage>
        <taxon>Eukaryota</taxon>
        <taxon>Metazoa</taxon>
        <taxon>Chordata</taxon>
        <taxon>Craniata</taxon>
        <taxon>Vertebrata</taxon>
        <taxon>Euteleostomi</taxon>
        <taxon>Actinopterygii</taxon>
        <taxon>Neopterygii</taxon>
        <taxon>Teleostei</taxon>
        <taxon>Neoteleostei</taxon>
        <taxon>Acanthomorphata</taxon>
        <taxon>Carangaria</taxon>
        <taxon>Carangaria incertae sedis</taxon>
        <taxon>Centropomidae</taxon>
        <taxon>Lates</taxon>
    </lineage>
</organism>
<dbReference type="InParanoid" id="A0A4W6C0Q4"/>
<protein>
    <recommendedName>
        <fullName evidence="3">Reverse transcriptase domain-containing protein</fullName>
    </recommendedName>
</protein>